<keyword evidence="1" id="KW-0805">Transcription regulation</keyword>
<dbReference type="InterPro" id="IPR000551">
    <property type="entry name" value="MerR-type_HTH_dom"/>
</dbReference>
<name>A0A2A5JLP0_PSEO7</name>
<protein>
    <submittedName>
        <fullName evidence="6">MerR family transcriptional regulator</fullName>
    </submittedName>
</protein>
<reference evidence="7" key="1">
    <citation type="journal article" date="2019" name="Genome Announc.">
        <title>Draft Genome Sequence of Pseudoalteromonas piscicida Strain 36Y ROTHPW, an Hypersaline Seawater Isolate from the South Coast of Sonora, Mexico.</title>
        <authorList>
            <person name="Sanchez-Diaz R."/>
            <person name="Molina-Garza Z.J."/>
            <person name="Cruz-Suarez L.E."/>
            <person name="Selvin J."/>
            <person name="Kiran G.S."/>
            <person name="Ibarra-Gamez J.C."/>
            <person name="Gomez-Gil B."/>
            <person name="Galaviz-Silva L."/>
        </authorList>
    </citation>
    <scope>NUCLEOTIDE SEQUENCE [LARGE SCALE GENOMIC DNA]</scope>
    <source>
        <strain evidence="7">36Y_RITHPW</strain>
    </source>
</reference>
<dbReference type="GO" id="GO:0003677">
    <property type="term" value="F:DNA binding"/>
    <property type="evidence" value="ECO:0007669"/>
    <property type="project" value="UniProtKB-KW"/>
</dbReference>
<dbReference type="Pfam" id="PF13411">
    <property type="entry name" value="MerR_1"/>
    <property type="match status" value="1"/>
</dbReference>
<keyword evidence="4" id="KW-0175">Coiled coil</keyword>
<dbReference type="PROSITE" id="PS50937">
    <property type="entry name" value="HTH_MERR_2"/>
    <property type="match status" value="1"/>
</dbReference>
<dbReference type="RefSeq" id="WP_099643420.1">
    <property type="nucleotide sequence ID" value="NZ_NKHF01000087.1"/>
</dbReference>
<evidence type="ECO:0000256" key="2">
    <source>
        <dbReference type="ARBA" id="ARBA00023125"/>
    </source>
</evidence>
<gene>
    <name evidence="6" type="ORF">CEX98_18085</name>
</gene>
<dbReference type="InterPro" id="IPR009061">
    <property type="entry name" value="DNA-bd_dom_put_sf"/>
</dbReference>
<keyword evidence="3" id="KW-0804">Transcription</keyword>
<sequence>MRIGELAKRTGLAPSKIRFYEEIGLLKQVKRSANGYRTYPPEAEVALKLISQGQKAGFSLDELRKLLPSELEHWQHDALLNALRQKLSEIEALEKTLAQNKRQLTEILTEIEAKPNELDCSENAKRVISQIAAVPQTSKTKKPNT</sequence>
<evidence type="ECO:0000256" key="3">
    <source>
        <dbReference type="ARBA" id="ARBA00023163"/>
    </source>
</evidence>
<feature type="coiled-coil region" evidence="4">
    <location>
        <begin position="76"/>
        <end position="110"/>
    </location>
</feature>
<dbReference type="AlphaFoldDB" id="A0A2A5JLP0"/>
<proteinExistence type="predicted"/>
<evidence type="ECO:0000313" key="7">
    <source>
        <dbReference type="Proteomes" id="UP000228621"/>
    </source>
</evidence>
<accession>A0A2A5JLP0</accession>
<dbReference type="GO" id="GO:0003700">
    <property type="term" value="F:DNA-binding transcription factor activity"/>
    <property type="evidence" value="ECO:0007669"/>
    <property type="project" value="InterPro"/>
</dbReference>
<dbReference type="PROSITE" id="PS00552">
    <property type="entry name" value="HTH_MERR_1"/>
    <property type="match status" value="1"/>
</dbReference>
<dbReference type="PRINTS" id="PR00040">
    <property type="entry name" value="HTHMERR"/>
</dbReference>
<dbReference type="PANTHER" id="PTHR30204">
    <property type="entry name" value="REDOX-CYCLING DRUG-SENSING TRANSCRIPTIONAL ACTIVATOR SOXR"/>
    <property type="match status" value="1"/>
</dbReference>
<evidence type="ECO:0000313" key="6">
    <source>
        <dbReference type="EMBL" id="PCK30364.1"/>
    </source>
</evidence>
<dbReference type="OrthoDB" id="9808480at2"/>
<dbReference type="PANTHER" id="PTHR30204:SF94">
    <property type="entry name" value="HEAVY METAL-DEPENDENT TRANSCRIPTIONAL REGULATOR HI_0293-RELATED"/>
    <property type="match status" value="1"/>
</dbReference>
<dbReference type="Proteomes" id="UP000228621">
    <property type="component" value="Unassembled WGS sequence"/>
</dbReference>
<comment type="caution">
    <text evidence="6">The sequence shown here is derived from an EMBL/GenBank/DDBJ whole genome shotgun (WGS) entry which is preliminary data.</text>
</comment>
<evidence type="ECO:0000256" key="1">
    <source>
        <dbReference type="ARBA" id="ARBA00023015"/>
    </source>
</evidence>
<evidence type="ECO:0000256" key="4">
    <source>
        <dbReference type="SAM" id="Coils"/>
    </source>
</evidence>
<dbReference type="SMART" id="SM00422">
    <property type="entry name" value="HTH_MERR"/>
    <property type="match status" value="1"/>
</dbReference>
<keyword evidence="7" id="KW-1185">Reference proteome</keyword>
<evidence type="ECO:0000259" key="5">
    <source>
        <dbReference type="PROSITE" id="PS50937"/>
    </source>
</evidence>
<dbReference type="SUPFAM" id="SSF46955">
    <property type="entry name" value="Putative DNA-binding domain"/>
    <property type="match status" value="1"/>
</dbReference>
<organism evidence="6 7">
    <name type="scientific">Pseudoalteromonas piscicida</name>
    <dbReference type="NCBI Taxonomy" id="43662"/>
    <lineage>
        <taxon>Bacteria</taxon>
        <taxon>Pseudomonadati</taxon>
        <taxon>Pseudomonadota</taxon>
        <taxon>Gammaproteobacteria</taxon>
        <taxon>Alteromonadales</taxon>
        <taxon>Pseudoalteromonadaceae</taxon>
        <taxon>Pseudoalteromonas</taxon>
    </lineage>
</organism>
<feature type="domain" description="HTH merR-type" evidence="5">
    <location>
        <begin position="1"/>
        <end position="69"/>
    </location>
</feature>
<dbReference type="Gene3D" id="1.10.1660.10">
    <property type="match status" value="1"/>
</dbReference>
<keyword evidence="2" id="KW-0238">DNA-binding</keyword>
<dbReference type="EMBL" id="NKHF01000087">
    <property type="protein sequence ID" value="PCK30364.1"/>
    <property type="molecule type" value="Genomic_DNA"/>
</dbReference>
<dbReference type="InterPro" id="IPR047057">
    <property type="entry name" value="MerR_fam"/>
</dbReference>